<protein>
    <submittedName>
        <fullName evidence="1">Uncharacterized protein</fullName>
    </submittedName>
</protein>
<dbReference type="EMBL" id="BMKW01000001">
    <property type="protein sequence ID" value="GGI97623.1"/>
    <property type="molecule type" value="Genomic_DNA"/>
</dbReference>
<dbReference type="AlphaFoldDB" id="A0A917NFY7"/>
<name>A0A917NFY7_9PROT</name>
<evidence type="ECO:0000313" key="2">
    <source>
        <dbReference type="Proteomes" id="UP000661507"/>
    </source>
</evidence>
<organism evidence="1 2">
    <name type="scientific">Neoroseomonas lacus</name>
    <dbReference type="NCBI Taxonomy" id="287609"/>
    <lineage>
        <taxon>Bacteria</taxon>
        <taxon>Pseudomonadati</taxon>
        <taxon>Pseudomonadota</taxon>
        <taxon>Alphaproteobacteria</taxon>
        <taxon>Acetobacterales</taxon>
        <taxon>Acetobacteraceae</taxon>
        <taxon>Neoroseomonas</taxon>
    </lineage>
</organism>
<dbReference type="Proteomes" id="UP000661507">
    <property type="component" value="Unassembled WGS sequence"/>
</dbReference>
<proteinExistence type="predicted"/>
<comment type="caution">
    <text evidence="1">The sequence shown here is derived from an EMBL/GenBank/DDBJ whole genome shotgun (WGS) entry which is preliminary data.</text>
</comment>
<reference evidence="1" key="1">
    <citation type="journal article" date="2014" name="Int. J. Syst. Evol. Microbiol.">
        <title>Complete genome sequence of Corynebacterium casei LMG S-19264T (=DSM 44701T), isolated from a smear-ripened cheese.</title>
        <authorList>
            <consortium name="US DOE Joint Genome Institute (JGI-PGF)"/>
            <person name="Walter F."/>
            <person name="Albersmeier A."/>
            <person name="Kalinowski J."/>
            <person name="Ruckert C."/>
        </authorList>
    </citation>
    <scope>NUCLEOTIDE SEQUENCE</scope>
    <source>
        <strain evidence="1">CGMCC 1.3617</strain>
    </source>
</reference>
<reference evidence="1" key="2">
    <citation type="submission" date="2020-09" db="EMBL/GenBank/DDBJ databases">
        <authorList>
            <person name="Sun Q."/>
            <person name="Zhou Y."/>
        </authorList>
    </citation>
    <scope>NUCLEOTIDE SEQUENCE</scope>
    <source>
        <strain evidence="1">CGMCC 1.3617</strain>
    </source>
</reference>
<keyword evidence="2" id="KW-1185">Reference proteome</keyword>
<gene>
    <name evidence="1" type="ORF">GCM10011320_00380</name>
</gene>
<evidence type="ECO:0000313" key="1">
    <source>
        <dbReference type="EMBL" id="GGI97623.1"/>
    </source>
</evidence>
<sequence length="84" mass="8683">MDGRALLGRGVGTLTGQAMPERLPPAAEAVLRGLTFSRAAGRNPPEAWFTTLVDPPRSGVVRAVVRRAAAAAMVDLPAPPPDVA</sequence>
<accession>A0A917NFY7</accession>